<accession>A0A1H8S5E0</accession>
<gene>
    <name evidence="1" type="ORF">SAMN04488052_102498</name>
</gene>
<organism evidence="1 2">
    <name type="scientific">Aquisalimonas asiatica</name>
    <dbReference type="NCBI Taxonomy" id="406100"/>
    <lineage>
        <taxon>Bacteria</taxon>
        <taxon>Pseudomonadati</taxon>
        <taxon>Pseudomonadota</taxon>
        <taxon>Gammaproteobacteria</taxon>
        <taxon>Chromatiales</taxon>
        <taxon>Ectothiorhodospiraceae</taxon>
        <taxon>Aquisalimonas</taxon>
    </lineage>
</organism>
<dbReference type="EMBL" id="FOEG01000002">
    <property type="protein sequence ID" value="SEO73747.1"/>
    <property type="molecule type" value="Genomic_DNA"/>
</dbReference>
<sequence>MPYQVIAQLNGRNPVLQIKDTSSNELRLVWEYRKPYEPEDPEKGELLAELEREEALHDLFHRLFLLTAEQYLRGELSEEDLRNRRHRPTRRATDA</sequence>
<dbReference type="OrthoDB" id="5797214at2"/>
<dbReference type="Proteomes" id="UP000199657">
    <property type="component" value="Unassembled WGS sequence"/>
</dbReference>
<protein>
    <submittedName>
        <fullName evidence="1">Uncharacterized protein</fullName>
    </submittedName>
</protein>
<dbReference type="AlphaFoldDB" id="A0A1H8S5E0"/>
<name>A0A1H8S5E0_9GAMM</name>
<proteinExistence type="predicted"/>
<keyword evidence="2" id="KW-1185">Reference proteome</keyword>
<reference evidence="1 2" key="1">
    <citation type="submission" date="2016-10" db="EMBL/GenBank/DDBJ databases">
        <authorList>
            <person name="de Groot N.N."/>
        </authorList>
    </citation>
    <scope>NUCLEOTIDE SEQUENCE [LARGE SCALE GENOMIC DNA]</scope>
    <source>
        <strain evidence="1 2">CGMCC 1.6291</strain>
    </source>
</reference>
<dbReference type="RefSeq" id="WP_091641409.1">
    <property type="nucleotide sequence ID" value="NZ_FOEG01000002.1"/>
</dbReference>
<evidence type="ECO:0000313" key="2">
    <source>
        <dbReference type="Proteomes" id="UP000199657"/>
    </source>
</evidence>
<evidence type="ECO:0000313" key="1">
    <source>
        <dbReference type="EMBL" id="SEO73747.1"/>
    </source>
</evidence>